<feature type="transmembrane region" description="Helical" evidence="1">
    <location>
        <begin position="103"/>
        <end position="126"/>
    </location>
</feature>
<dbReference type="PANTHER" id="PTHR22943">
    <property type="entry name" value="7-TRANSMEMBRANE DOMAIN RECEPTOR C.ELEGANS"/>
    <property type="match status" value="1"/>
</dbReference>
<accession>A0A4U5N2V2</accession>
<keyword evidence="1" id="KW-1133">Transmembrane helix</keyword>
<feature type="transmembrane region" description="Helical" evidence="1">
    <location>
        <begin position="250"/>
        <end position="270"/>
    </location>
</feature>
<evidence type="ECO:0000313" key="3">
    <source>
        <dbReference type="Proteomes" id="UP000298663"/>
    </source>
</evidence>
<dbReference type="Pfam" id="PF10326">
    <property type="entry name" value="7TM_GPCR_Str"/>
    <property type="match status" value="1"/>
</dbReference>
<feature type="transmembrane region" description="Helical" evidence="1">
    <location>
        <begin position="166"/>
        <end position="189"/>
    </location>
</feature>
<organism evidence="2 3">
    <name type="scientific">Steinernema carpocapsae</name>
    <name type="common">Entomopathogenic nematode</name>
    <dbReference type="NCBI Taxonomy" id="34508"/>
    <lineage>
        <taxon>Eukaryota</taxon>
        <taxon>Metazoa</taxon>
        <taxon>Ecdysozoa</taxon>
        <taxon>Nematoda</taxon>
        <taxon>Chromadorea</taxon>
        <taxon>Rhabditida</taxon>
        <taxon>Tylenchina</taxon>
        <taxon>Panagrolaimomorpha</taxon>
        <taxon>Strongyloidoidea</taxon>
        <taxon>Steinernematidae</taxon>
        <taxon>Steinernema</taxon>
    </lineage>
</organism>
<proteinExistence type="predicted"/>
<reference evidence="2 3" key="2">
    <citation type="journal article" date="2019" name="G3 (Bethesda)">
        <title>Hybrid Assembly of the Genome of the Entomopathogenic Nematode Steinernema carpocapsae Identifies the X-Chromosome.</title>
        <authorList>
            <person name="Serra L."/>
            <person name="Macchietto M."/>
            <person name="Macias-Munoz A."/>
            <person name="McGill C.J."/>
            <person name="Rodriguez I.M."/>
            <person name="Rodriguez B."/>
            <person name="Murad R."/>
            <person name="Mortazavi A."/>
        </authorList>
    </citation>
    <scope>NUCLEOTIDE SEQUENCE [LARGE SCALE GENOMIC DNA]</scope>
    <source>
        <strain evidence="2 3">ALL</strain>
    </source>
</reference>
<reference evidence="2 3" key="1">
    <citation type="journal article" date="2015" name="Genome Biol.">
        <title>Comparative genomics of Steinernema reveals deeply conserved gene regulatory networks.</title>
        <authorList>
            <person name="Dillman A.R."/>
            <person name="Macchietto M."/>
            <person name="Porter C.F."/>
            <person name="Rogers A."/>
            <person name="Williams B."/>
            <person name="Antoshechkin I."/>
            <person name="Lee M.M."/>
            <person name="Goodwin Z."/>
            <person name="Lu X."/>
            <person name="Lewis E.E."/>
            <person name="Goodrich-Blair H."/>
            <person name="Stock S.P."/>
            <person name="Adams B.J."/>
            <person name="Sternberg P.W."/>
            <person name="Mortazavi A."/>
        </authorList>
    </citation>
    <scope>NUCLEOTIDE SEQUENCE [LARGE SCALE GENOMIC DNA]</scope>
    <source>
        <strain evidence="2 3">ALL</strain>
    </source>
</reference>
<dbReference type="Gene3D" id="1.20.1070.10">
    <property type="entry name" value="Rhodopsin 7-helix transmembrane proteins"/>
    <property type="match status" value="1"/>
</dbReference>
<dbReference type="SUPFAM" id="SSF81321">
    <property type="entry name" value="Family A G protein-coupled receptor-like"/>
    <property type="match status" value="1"/>
</dbReference>
<gene>
    <name evidence="2" type="ORF">L596_017844</name>
</gene>
<dbReference type="OrthoDB" id="5777929at2759"/>
<sequence>MCAVLKWSQGELKNYREILVLNSFVDCCFGVLSIATQFTYIIWDGTIILFAVGPIALLPTKLAQFVICVQHCLVYLSIVIVPCQYVFRYFIICRGLAMGRKQVLIMYSLVLATFVIFLGLTMFVVYTDSLRYEIYHKQVKISMHVRKDRPFVLIAGCVKKFSMLFLLGYLVAFITIAYVFVIVCSMKIIKRLRSCRELSVRSRQLQRQLTMTLLLQAVIPVIMLVIPTMLELAAVFLDIYLRTTIQICSAILAWVPTFNPIVTLVFVSHYRHCIWNIVKRKNASVGNASSIGTTNNRARRFFAKRSLAAATRGVSSVYTVDSVREEETQRRVPEMH</sequence>
<comment type="caution">
    <text evidence="2">The sequence shown here is derived from an EMBL/GenBank/DDBJ whole genome shotgun (WGS) entry which is preliminary data.</text>
</comment>
<dbReference type="PANTHER" id="PTHR22943:SF248">
    <property type="entry name" value="SEVEN TM RECEPTOR"/>
    <property type="match status" value="1"/>
</dbReference>
<dbReference type="Proteomes" id="UP000298663">
    <property type="component" value="Unassembled WGS sequence"/>
</dbReference>
<feature type="transmembrane region" description="Helical" evidence="1">
    <location>
        <begin position="63"/>
        <end position="91"/>
    </location>
</feature>
<evidence type="ECO:0000313" key="2">
    <source>
        <dbReference type="EMBL" id="TKR76746.1"/>
    </source>
</evidence>
<feature type="transmembrane region" description="Helical" evidence="1">
    <location>
        <begin position="209"/>
        <end position="230"/>
    </location>
</feature>
<protein>
    <recommendedName>
        <fullName evidence="4">G-protein coupled receptors family 1 profile domain-containing protein</fullName>
    </recommendedName>
</protein>
<dbReference type="EMBL" id="AZBU02000005">
    <property type="protein sequence ID" value="TKR76746.1"/>
    <property type="molecule type" value="Genomic_DNA"/>
</dbReference>
<keyword evidence="3" id="KW-1185">Reference proteome</keyword>
<keyword evidence="1" id="KW-0472">Membrane</keyword>
<dbReference type="AlphaFoldDB" id="A0A4U5N2V2"/>
<dbReference type="STRING" id="34508.A0A4U5N2V2"/>
<dbReference type="InterPro" id="IPR019428">
    <property type="entry name" value="7TM_GPCR_serpentine_rcpt_Str"/>
</dbReference>
<evidence type="ECO:0000256" key="1">
    <source>
        <dbReference type="SAM" id="Phobius"/>
    </source>
</evidence>
<evidence type="ECO:0008006" key="4">
    <source>
        <dbReference type="Google" id="ProtNLM"/>
    </source>
</evidence>
<feature type="transmembrane region" description="Helical" evidence="1">
    <location>
        <begin position="20"/>
        <end position="43"/>
    </location>
</feature>
<keyword evidence="1" id="KW-0812">Transmembrane</keyword>
<name>A0A4U5N2V2_STECR</name>